<accession>A0A9E7GAX8</accession>
<organism evidence="1 2">
    <name type="scientific">Musa troglodytarum</name>
    <name type="common">fe'i banana</name>
    <dbReference type="NCBI Taxonomy" id="320322"/>
    <lineage>
        <taxon>Eukaryota</taxon>
        <taxon>Viridiplantae</taxon>
        <taxon>Streptophyta</taxon>
        <taxon>Embryophyta</taxon>
        <taxon>Tracheophyta</taxon>
        <taxon>Spermatophyta</taxon>
        <taxon>Magnoliopsida</taxon>
        <taxon>Liliopsida</taxon>
        <taxon>Zingiberales</taxon>
        <taxon>Musaceae</taxon>
        <taxon>Musa</taxon>
    </lineage>
</organism>
<proteinExistence type="predicted"/>
<dbReference type="Proteomes" id="UP001055439">
    <property type="component" value="Chromosome 6"/>
</dbReference>
<evidence type="ECO:0000313" key="1">
    <source>
        <dbReference type="EMBL" id="URE11666.1"/>
    </source>
</evidence>
<protein>
    <submittedName>
        <fullName evidence="1">Uncharacterized protein</fullName>
    </submittedName>
</protein>
<evidence type="ECO:0000313" key="2">
    <source>
        <dbReference type="Proteomes" id="UP001055439"/>
    </source>
</evidence>
<reference evidence="1" key="1">
    <citation type="submission" date="2022-05" db="EMBL/GenBank/DDBJ databases">
        <title>The Musa troglodytarum L. genome provides insights into the mechanism of non-climacteric behaviour and enrichment of carotenoids.</title>
        <authorList>
            <person name="Wang J."/>
        </authorList>
    </citation>
    <scope>NUCLEOTIDE SEQUENCE</scope>
    <source>
        <tissue evidence="1">Leaf</tissue>
    </source>
</reference>
<dbReference type="AlphaFoldDB" id="A0A9E7GAX8"/>
<dbReference type="EMBL" id="CP097508">
    <property type="protein sequence ID" value="URE11666.1"/>
    <property type="molecule type" value="Genomic_DNA"/>
</dbReference>
<gene>
    <name evidence="1" type="ORF">MUK42_23322</name>
</gene>
<name>A0A9E7GAX8_9LILI</name>
<keyword evidence="2" id="KW-1185">Reference proteome</keyword>
<sequence>MPSPVSAAPVMTCALVGGDGDGNLPLVLLLRPPPPALLPLMRLTREFGTVRASGIMRPASVATSLTAAASSCHEATTRSTAPLAVAIGASTAKTPAWTLRCATFRMAAPVEESLSCSLRRQLLTITT</sequence>